<organism evidence="1 2">
    <name type="scientific">Rickettsia slovaca (strain 13-B)</name>
    <dbReference type="NCBI Taxonomy" id="941638"/>
    <lineage>
        <taxon>Bacteria</taxon>
        <taxon>Pseudomonadati</taxon>
        <taxon>Pseudomonadota</taxon>
        <taxon>Alphaproteobacteria</taxon>
        <taxon>Rickettsiales</taxon>
        <taxon>Rickettsiaceae</taxon>
        <taxon>Rickettsieae</taxon>
        <taxon>Rickettsia</taxon>
        <taxon>spotted fever group</taxon>
    </lineage>
</organism>
<protein>
    <submittedName>
        <fullName evidence="1">Uncharacterized protein</fullName>
    </submittedName>
</protein>
<accession>A0ABN4AAF4</accession>
<reference evidence="1 2" key="1">
    <citation type="journal article" date="2012" name="J. Bacteriol.">
        <title>Complete genome sequence of Rickettsia slovaca, the agent of tick-borne lymphadenitis.</title>
        <authorList>
            <person name="Fournier P.E."/>
            <person name="El Karkouri K."/>
            <person name="Robert C."/>
            <person name="Medigue C."/>
            <person name="Raoult D."/>
        </authorList>
    </citation>
    <scope>NUCLEOTIDE SEQUENCE [LARGE SCALE GENOMIC DNA]</scope>
    <source>
        <strain evidence="1 2">13-B</strain>
    </source>
</reference>
<sequence>MHGSFYVMSAQGLLCGPKNPFGVMPWLDHDIQKHNLKY</sequence>
<keyword evidence="2" id="KW-1185">Reference proteome</keyword>
<dbReference type="EMBL" id="CP002428">
    <property type="protein sequence ID" value="AEV92576.1"/>
    <property type="molecule type" value="Genomic_DNA"/>
</dbReference>
<name>A0ABN4AAF4_RICS1</name>
<dbReference type="Proteomes" id="UP000005443">
    <property type="component" value="Chromosome"/>
</dbReference>
<gene>
    <name evidence="1" type="ordered locus">Rsl_1222</name>
</gene>
<evidence type="ECO:0000313" key="1">
    <source>
        <dbReference type="EMBL" id="AEV92576.1"/>
    </source>
</evidence>
<evidence type="ECO:0000313" key="2">
    <source>
        <dbReference type="Proteomes" id="UP000005443"/>
    </source>
</evidence>
<proteinExistence type="predicted"/>